<sequence length="138" mass="15489">MAPRLIKPAESLRGTKRIRGGHNDVHRRRRSPWTSSSGAEAVDNSNCTICIENSLLNSFPLKTIQINKFLTFKVCILLQKYNFVKFILAVRSGLLLAGMMHPSIHSLFVCSAVANNPFHQLFYKSKPFAACMSIPQNL</sequence>
<dbReference type="Proteomes" id="UP001054837">
    <property type="component" value="Unassembled WGS sequence"/>
</dbReference>
<organism evidence="2 3">
    <name type="scientific">Caerostris darwini</name>
    <dbReference type="NCBI Taxonomy" id="1538125"/>
    <lineage>
        <taxon>Eukaryota</taxon>
        <taxon>Metazoa</taxon>
        <taxon>Ecdysozoa</taxon>
        <taxon>Arthropoda</taxon>
        <taxon>Chelicerata</taxon>
        <taxon>Arachnida</taxon>
        <taxon>Araneae</taxon>
        <taxon>Araneomorphae</taxon>
        <taxon>Entelegynae</taxon>
        <taxon>Araneoidea</taxon>
        <taxon>Araneidae</taxon>
        <taxon>Caerostris</taxon>
    </lineage>
</organism>
<evidence type="ECO:0000256" key="1">
    <source>
        <dbReference type="SAM" id="MobiDB-lite"/>
    </source>
</evidence>
<name>A0AAV4Q1B7_9ARAC</name>
<reference evidence="2 3" key="1">
    <citation type="submission" date="2021-06" db="EMBL/GenBank/DDBJ databases">
        <title>Caerostris darwini draft genome.</title>
        <authorList>
            <person name="Kono N."/>
            <person name="Arakawa K."/>
        </authorList>
    </citation>
    <scope>NUCLEOTIDE SEQUENCE [LARGE SCALE GENOMIC DNA]</scope>
</reference>
<dbReference type="EMBL" id="BPLQ01003766">
    <property type="protein sequence ID" value="GIY02926.1"/>
    <property type="molecule type" value="Genomic_DNA"/>
</dbReference>
<proteinExistence type="predicted"/>
<accession>A0AAV4Q1B7</accession>
<feature type="compositionally biased region" description="Basic residues" evidence="1">
    <location>
        <begin position="16"/>
        <end position="31"/>
    </location>
</feature>
<protein>
    <submittedName>
        <fullName evidence="2">Uncharacterized protein</fullName>
    </submittedName>
</protein>
<comment type="caution">
    <text evidence="2">The sequence shown here is derived from an EMBL/GenBank/DDBJ whole genome shotgun (WGS) entry which is preliminary data.</text>
</comment>
<keyword evidence="3" id="KW-1185">Reference proteome</keyword>
<evidence type="ECO:0000313" key="3">
    <source>
        <dbReference type="Proteomes" id="UP001054837"/>
    </source>
</evidence>
<feature type="region of interest" description="Disordered" evidence="1">
    <location>
        <begin position="16"/>
        <end position="40"/>
    </location>
</feature>
<gene>
    <name evidence="2" type="ORF">CDAR_407271</name>
</gene>
<dbReference type="AlphaFoldDB" id="A0AAV4Q1B7"/>
<evidence type="ECO:0000313" key="2">
    <source>
        <dbReference type="EMBL" id="GIY02926.1"/>
    </source>
</evidence>